<gene>
    <name evidence="2" type="ORF">Hypma_001559</name>
</gene>
<feature type="compositionally biased region" description="Polar residues" evidence="1">
    <location>
        <begin position="316"/>
        <end position="326"/>
    </location>
</feature>
<organism evidence="2 3">
    <name type="scientific">Hypsizygus marmoreus</name>
    <name type="common">White beech mushroom</name>
    <name type="synonym">Agaricus marmoreus</name>
    <dbReference type="NCBI Taxonomy" id="39966"/>
    <lineage>
        <taxon>Eukaryota</taxon>
        <taxon>Fungi</taxon>
        <taxon>Dikarya</taxon>
        <taxon>Basidiomycota</taxon>
        <taxon>Agaricomycotina</taxon>
        <taxon>Agaricomycetes</taxon>
        <taxon>Agaricomycetidae</taxon>
        <taxon>Agaricales</taxon>
        <taxon>Tricholomatineae</taxon>
        <taxon>Lyophyllaceae</taxon>
        <taxon>Hypsizygus</taxon>
    </lineage>
</organism>
<evidence type="ECO:0000256" key="1">
    <source>
        <dbReference type="SAM" id="MobiDB-lite"/>
    </source>
</evidence>
<dbReference type="EMBL" id="LUEZ02000012">
    <property type="protein sequence ID" value="RDB28249.1"/>
    <property type="molecule type" value="Genomic_DNA"/>
</dbReference>
<comment type="caution">
    <text evidence="2">The sequence shown here is derived from an EMBL/GenBank/DDBJ whole genome shotgun (WGS) entry which is preliminary data.</text>
</comment>
<protein>
    <submittedName>
        <fullName evidence="2">Uncharacterized protein</fullName>
    </submittedName>
</protein>
<dbReference type="AlphaFoldDB" id="A0A369K0V7"/>
<feature type="compositionally biased region" description="Low complexity" evidence="1">
    <location>
        <begin position="337"/>
        <end position="348"/>
    </location>
</feature>
<feature type="compositionally biased region" description="Basic and acidic residues" evidence="1">
    <location>
        <begin position="91"/>
        <end position="109"/>
    </location>
</feature>
<feature type="region of interest" description="Disordered" evidence="1">
    <location>
        <begin position="301"/>
        <end position="350"/>
    </location>
</feature>
<dbReference type="Proteomes" id="UP000076154">
    <property type="component" value="Unassembled WGS sequence"/>
</dbReference>
<reference evidence="2" key="1">
    <citation type="submission" date="2018-04" db="EMBL/GenBank/DDBJ databases">
        <title>Whole genome sequencing of Hypsizygus marmoreus.</title>
        <authorList>
            <person name="Choi I.-G."/>
            <person name="Min B."/>
            <person name="Kim J.-G."/>
            <person name="Kim S."/>
            <person name="Oh Y.-L."/>
            <person name="Kong W.-S."/>
            <person name="Park H."/>
            <person name="Jeong J."/>
            <person name="Song E.-S."/>
        </authorList>
    </citation>
    <scope>NUCLEOTIDE SEQUENCE [LARGE SCALE GENOMIC DNA]</scope>
    <source>
        <strain evidence="2">51987-8</strain>
    </source>
</reference>
<accession>A0A369K0V7</accession>
<feature type="region of interest" description="Disordered" evidence="1">
    <location>
        <begin position="1"/>
        <end position="67"/>
    </location>
</feature>
<name>A0A369K0V7_HYPMA</name>
<dbReference type="InParanoid" id="A0A369K0V7"/>
<dbReference type="OrthoDB" id="3070904at2759"/>
<feature type="compositionally biased region" description="Polar residues" evidence="1">
    <location>
        <begin position="11"/>
        <end position="27"/>
    </location>
</feature>
<feature type="compositionally biased region" description="Basic and acidic residues" evidence="1">
    <location>
        <begin position="670"/>
        <end position="680"/>
    </location>
</feature>
<feature type="compositionally biased region" description="Basic and acidic residues" evidence="1">
    <location>
        <begin position="1"/>
        <end position="10"/>
    </location>
</feature>
<evidence type="ECO:0000313" key="3">
    <source>
        <dbReference type="Proteomes" id="UP000076154"/>
    </source>
</evidence>
<sequence>MHTRAQDRQTRSSSKGKPKSTPATKLRSSTRKPASKQAPKAKSKAEEVEEDIDEKDKGPVRGRTKSAKCVFIYDLETSSDCYSVIRKPAEKVEEMDEGQEKGPEEEPVKKTRGKKKTSVQRTKEDAQAKVAGAPANLTRSEHILESSGISVAPPERPHIVSDTLLPPPEHAVSGRVQHGDSRSGSGESAGALYISKSAGADFASSASCNTAGSDVDTDEADAHDVEMSHVAKADEVKGSVSSFLDTDSDMADHAGIGEFANADSILPYAVSDSASSLSFESGTQLLGHVSDNENEDIDMTEVTPRKKSSKRMRSASAVSPTANALSHVNKATHHSISHSTATSESTTTDPPIFCSLSPEIELLGSSKVTGGIIRGRAIGNVFNMADKADMSIDPSAQRPLRGIVKAFNSRDTDAKAMATSRHDLGSDLGPILRKLAVDLSPIRHNNSRIYIQEDGDWYIKGQYEKAILDTDSVPWMASADGKAPTLHILYEDDELSGTRISAQPAASSSHAQSSGETKVKFHAPGFLEAQIVKALDIPVGLMNIRKNDLLLIFAQYEIVQGAPKRFAQLAKDKVWTEKIPTQGQIIDVFGPRSTYYHTSGVFSHVFKYPDMQKWLRADSDAPSTKALWGDEARTTQNLIKITAPYVKNTSGEAEKESLEKDKKKGKGKGKAVEGKGKEKS</sequence>
<feature type="region of interest" description="Disordered" evidence="1">
    <location>
        <begin position="649"/>
        <end position="680"/>
    </location>
</feature>
<proteinExistence type="predicted"/>
<feature type="compositionally biased region" description="Basic residues" evidence="1">
    <location>
        <begin position="28"/>
        <end position="42"/>
    </location>
</feature>
<feature type="region of interest" description="Disordered" evidence="1">
    <location>
        <begin position="91"/>
        <end position="139"/>
    </location>
</feature>
<dbReference type="STRING" id="39966.A0A369K0V7"/>
<keyword evidence="3" id="KW-1185">Reference proteome</keyword>
<evidence type="ECO:0000313" key="2">
    <source>
        <dbReference type="EMBL" id="RDB28249.1"/>
    </source>
</evidence>
<feature type="compositionally biased region" description="Basic and acidic residues" evidence="1">
    <location>
        <begin position="652"/>
        <end position="662"/>
    </location>
</feature>